<reference evidence="4 5" key="1">
    <citation type="submission" date="2019-02" db="EMBL/GenBank/DDBJ databases">
        <title>Bacteria dissemination in different level of health care in South Africa: the effectiveness of infections prevention and control.</title>
        <authorList>
            <person name="Shobo C."/>
            <person name="Amoako D.G."/>
            <person name="Allam M."/>
            <person name="Ismail A."/>
            <person name="Bester L.A."/>
            <person name="Essack S.Y."/>
        </authorList>
    </citation>
    <scope>NUCLEOTIDE SEQUENCE [LARGE SCALE GENOMIC DNA]</scope>
    <source>
        <strain evidence="4 5">2SIL2</strain>
    </source>
</reference>
<evidence type="ECO:0000256" key="1">
    <source>
        <dbReference type="SAM" id="MobiDB-lite"/>
    </source>
</evidence>
<protein>
    <submittedName>
        <fullName evidence="4">WxL domain-containing protein</fullName>
    </submittedName>
</protein>
<dbReference type="AlphaFoldDB" id="A0A4U3LFD1"/>
<dbReference type="EMBL" id="SIYF01000399">
    <property type="protein sequence ID" value="TKK72896.1"/>
    <property type="molecule type" value="Genomic_DNA"/>
</dbReference>
<organism evidence="4 5">
    <name type="scientific">Enterococcus faecalis</name>
    <name type="common">Streptococcus faecalis</name>
    <dbReference type="NCBI Taxonomy" id="1351"/>
    <lineage>
        <taxon>Bacteria</taxon>
        <taxon>Bacillati</taxon>
        <taxon>Bacillota</taxon>
        <taxon>Bacilli</taxon>
        <taxon>Lactobacillales</taxon>
        <taxon>Enterococcaceae</taxon>
        <taxon>Enterococcus</taxon>
    </lineage>
</organism>
<evidence type="ECO:0000256" key="2">
    <source>
        <dbReference type="SAM" id="SignalP"/>
    </source>
</evidence>
<evidence type="ECO:0000259" key="3">
    <source>
        <dbReference type="Pfam" id="PF13731"/>
    </source>
</evidence>
<proteinExistence type="predicted"/>
<feature type="chain" id="PRO_5039385181" evidence="2">
    <location>
        <begin position="25"/>
        <end position="221"/>
    </location>
</feature>
<keyword evidence="2" id="KW-0732">Signal</keyword>
<dbReference type="Pfam" id="PF13731">
    <property type="entry name" value="WxL"/>
    <property type="match status" value="1"/>
</dbReference>
<dbReference type="RefSeq" id="WP_137274336.1">
    <property type="nucleotide sequence ID" value="NZ_JAHHFD010000061.1"/>
</dbReference>
<name>A0A4U3LFD1_ENTFL</name>
<evidence type="ECO:0000313" key="4">
    <source>
        <dbReference type="EMBL" id="TKK72896.1"/>
    </source>
</evidence>
<evidence type="ECO:0000313" key="5">
    <source>
        <dbReference type="Proteomes" id="UP000305511"/>
    </source>
</evidence>
<sequence>MKKQILASVALSALTLSIAGQAVYANEANLQDTQADVTLKAGSGKDVKPVVDPTGDTDEDPATGAEGALSIPYASSISFGEQEIQQGDAIYFAQNEKPFVQVNDTRGGAEGWALSASISEFKGVTNQNVLKGAQLTLANGQVTTESNQSEAPTIASNSLTLNDSLQPVMSAEKGKGAGAWAALFQGEKGKNENVKLFVPRAGVEAQAYTATITWGLSDAPA</sequence>
<comment type="caution">
    <text evidence="4">The sequence shown here is derived from an EMBL/GenBank/DDBJ whole genome shotgun (WGS) entry which is preliminary data.</text>
</comment>
<feature type="domain" description="WxL" evidence="3">
    <location>
        <begin position="31"/>
        <end position="220"/>
    </location>
</feature>
<dbReference type="Proteomes" id="UP000305511">
    <property type="component" value="Unassembled WGS sequence"/>
</dbReference>
<accession>A0A4U3LFD1</accession>
<feature type="region of interest" description="Disordered" evidence="1">
    <location>
        <begin position="44"/>
        <end position="65"/>
    </location>
</feature>
<feature type="signal peptide" evidence="2">
    <location>
        <begin position="1"/>
        <end position="24"/>
    </location>
</feature>
<dbReference type="InterPro" id="IPR027994">
    <property type="entry name" value="WxL_dom"/>
</dbReference>
<gene>
    <name evidence="4" type="ORF">EY666_14395</name>
</gene>